<evidence type="ECO:0000259" key="1">
    <source>
        <dbReference type="Pfam" id="PF01425"/>
    </source>
</evidence>
<accession>A0A517VTX3</accession>
<dbReference type="EMBL" id="CP037920">
    <property type="protein sequence ID" value="QDT96451.1"/>
    <property type="molecule type" value="Genomic_DNA"/>
</dbReference>
<proteinExistence type="predicted"/>
<dbReference type="PANTHER" id="PTHR42678:SF34">
    <property type="entry name" value="OS04G0183300 PROTEIN"/>
    <property type="match status" value="1"/>
</dbReference>
<name>A0A517VTX3_9PLAN</name>
<evidence type="ECO:0000313" key="3">
    <source>
        <dbReference type="Proteomes" id="UP000318704"/>
    </source>
</evidence>
<dbReference type="InterPro" id="IPR036928">
    <property type="entry name" value="AS_sf"/>
</dbReference>
<dbReference type="AlphaFoldDB" id="A0A517VTX3"/>
<dbReference type="EC" id="6.3.5.-" evidence="2"/>
<dbReference type="RefSeq" id="WP_144984589.1">
    <property type="nucleotide sequence ID" value="NZ_CP037920.1"/>
</dbReference>
<keyword evidence="2" id="KW-0808">Transferase</keyword>
<reference evidence="2 3" key="1">
    <citation type="submission" date="2019-03" db="EMBL/GenBank/DDBJ databases">
        <title>Deep-cultivation of Planctomycetes and their phenomic and genomic characterization uncovers novel biology.</title>
        <authorList>
            <person name="Wiegand S."/>
            <person name="Jogler M."/>
            <person name="Boedeker C."/>
            <person name="Pinto D."/>
            <person name="Vollmers J."/>
            <person name="Rivas-Marin E."/>
            <person name="Kohn T."/>
            <person name="Peeters S.H."/>
            <person name="Heuer A."/>
            <person name="Rast P."/>
            <person name="Oberbeckmann S."/>
            <person name="Bunk B."/>
            <person name="Jeske O."/>
            <person name="Meyerdierks A."/>
            <person name="Storesund J.E."/>
            <person name="Kallscheuer N."/>
            <person name="Luecker S."/>
            <person name="Lage O.M."/>
            <person name="Pohl T."/>
            <person name="Merkel B.J."/>
            <person name="Hornburger P."/>
            <person name="Mueller R.-W."/>
            <person name="Bruemmer F."/>
            <person name="Labrenz M."/>
            <person name="Spormann A.M."/>
            <person name="Op den Camp H."/>
            <person name="Overmann J."/>
            <person name="Amann R."/>
            <person name="Jetten M.S.M."/>
            <person name="Mascher T."/>
            <person name="Medema M.H."/>
            <person name="Devos D.P."/>
            <person name="Kaster A.-K."/>
            <person name="Ovreas L."/>
            <person name="Rohde M."/>
            <person name="Galperin M.Y."/>
            <person name="Jogler C."/>
        </authorList>
    </citation>
    <scope>NUCLEOTIDE SEQUENCE [LARGE SCALE GENOMIC DNA]</scope>
    <source>
        <strain evidence="2 3">V144</strain>
    </source>
</reference>
<feature type="domain" description="Amidase" evidence="1">
    <location>
        <begin position="27"/>
        <end position="479"/>
    </location>
</feature>
<organism evidence="2 3">
    <name type="scientific">Gimesia aquarii</name>
    <dbReference type="NCBI Taxonomy" id="2527964"/>
    <lineage>
        <taxon>Bacteria</taxon>
        <taxon>Pseudomonadati</taxon>
        <taxon>Planctomycetota</taxon>
        <taxon>Planctomycetia</taxon>
        <taxon>Planctomycetales</taxon>
        <taxon>Planctomycetaceae</taxon>
        <taxon>Gimesia</taxon>
    </lineage>
</organism>
<dbReference type="Pfam" id="PF01425">
    <property type="entry name" value="Amidase"/>
    <property type="match status" value="1"/>
</dbReference>
<gene>
    <name evidence="2" type="primary">gatA_1</name>
    <name evidence="2" type="ORF">V144x_19080</name>
</gene>
<dbReference type="NCBIfam" id="NF005300">
    <property type="entry name" value="PRK06828.1"/>
    <property type="match status" value="1"/>
</dbReference>
<dbReference type="GO" id="GO:0016740">
    <property type="term" value="F:transferase activity"/>
    <property type="evidence" value="ECO:0007669"/>
    <property type="project" value="UniProtKB-KW"/>
</dbReference>
<dbReference type="InterPro" id="IPR023631">
    <property type="entry name" value="Amidase_dom"/>
</dbReference>
<protein>
    <submittedName>
        <fullName evidence="2">Glutamyl-tRNA(Gln) amidotransferase subunit A</fullName>
        <ecNumber evidence="2">6.3.5.-</ecNumber>
    </submittedName>
</protein>
<dbReference type="KEGG" id="gaw:V144x_19080"/>
<dbReference type="GO" id="GO:0016874">
    <property type="term" value="F:ligase activity"/>
    <property type="evidence" value="ECO:0007669"/>
    <property type="project" value="UniProtKB-KW"/>
</dbReference>
<dbReference type="NCBIfam" id="NF006006">
    <property type="entry name" value="PRK08137.1"/>
    <property type="match status" value="1"/>
</dbReference>
<dbReference type="PANTHER" id="PTHR42678">
    <property type="entry name" value="AMIDASE"/>
    <property type="match status" value="1"/>
</dbReference>
<evidence type="ECO:0000313" key="2">
    <source>
        <dbReference type="EMBL" id="QDT96451.1"/>
    </source>
</evidence>
<dbReference type="Proteomes" id="UP000318704">
    <property type="component" value="Chromosome"/>
</dbReference>
<sequence>MEVPEYTISDLQTLFDQGQWTSVSLCEEFLKRISEIDTAGPTLRSVIEVNPDALTIAKALDRERDQSGPRGPLHGVPILIKDSIDTADKMQTTAGSLALEGNIAPQDAFLVEKLRDAGAVLLGKTNMSEWGYMRSTRGCSGWSSRGGQVRNPYVLDRSPLGSSSGSAVAVAANLCIAAIGAEVDGSIVRPSSTNSIVGLKPTVGLVSRSGVIGVSSPQDTAGPMARCVADVAMVLTALTGVDPRDPATQSSVDQSEQDYCQFLDTTMIKGARLGVARECFGDHEGTDAVIENAIRQLEELGAVIVDPVQASTLPMFGEVELELFLYEFKASVNCYLAEHPGAKVKNLAELIQFNRDHAEQVMPFFQQELLEIAHAKGDLNDAAYLEAKAECYRLSRTDGIDKAMNEHQLDAIIAPTEGTPAFVIDPVVGDNILKLGGSSGCSTPPALAGYPHITVPAGYVHGLPIGLSFFAGAYQEGKLISYAYAFEQATQVRRPPGFVESVSV</sequence>
<dbReference type="Gene3D" id="3.90.1300.10">
    <property type="entry name" value="Amidase signature (AS) domain"/>
    <property type="match status" value="1"/>
</dbReference>
<keyword evidence="2" id="KW-0436">Ligase</keyword>
<dbReference type="SUPFAM" id="SSF75304">
    <property type="entry name" value="Amidase signature (AS) enzymes"/>
    <property type="match status" value="1"/>
</dbReference>